<accession>A0AAW0AZR3</accession>
<comment type="caution">
    <text evidence="2">The sequence shown here is derived from an EMBL/GenBank/DDBJ whole genome shotgun (WGS) entry which is preliminary data.</text>
</comment>
<dbReference type="EMBL" id="JAWWNJ010000045">
    <property type="protein sequence ID" value="KAK7019086.1"/>
    <property type="molecule type" value="Genomic_DNA"/>
</dbReference>
<dbReference type="EMBL" id="JAWWNJ010000045">
    <property type="protein sequence ID" value="KAK7019075.1"/>
    <property type="molecule type" value="Genomic_DNA"/>
</dbReference>
<sequence>MRKIFAVELCGDERQGYGKTEAAIDHLSMQVLRPLPIPTSLLHHRHRLDPHPHPRPPLLILPTTPTRPTITSFSLALVESTEPRPSVGTVVERSHYADGESVPKMTIQTPANPTFCLHRHPPPLATLYPSSHHRHRPATPIPFPRTFSSPQGRRQQSLALHANNAGA</sequence>
<organism evidence="2 4">
    <name type="scientific">Favolaschia claudopus</name>
    <dbReference type="NCBI Taxonomy" id="2862362"/>
    <lineage>
        <taxon>Eukaryota</taxon>
        <taxon>Fungi</taxon>
        <taxon>Dikarya</taxon>
        <taxon>Basidiomycota</taxon>
        <taxon>Agaricomycotina</taxon>
        <taxon>Agaricomycetes</taxon>
        <taxon>Agaricomycetidae</taxon>
        <taxon>Agaricales</taxon>
        <taxon>Marasmiineae</taxon>
        <taxon>Mycenaceae</taxon>
        <taxon>Favolaschia</taxon>
    </lineage>
</organism>
<protein>
    <submittedName>
        <fullName evidence="2">Uncharacterized protein</fullName>
    </submittedName>
</protein>
<dbReference type="Proteomes" id="UP001362999">
    <property type="component" value="Unassembled WGS sequence"/>
</dbReference>
<name>A0AAW0AZR3_9AGAR</name>
<feature type="compositionally biased region" description="Polar residues" evidence="1">
    <location>
        <begin position="146"/>
        <end position="158"/>
    </location>
</feature>
<evidence type="ECO:0000313" key="2">
    <source>
        <dbReference type="EMBL" id="KAK7019075.1"/>
    </source>
</evidence>
<feature type="region of interest" description="Disordered" evidence="1">
    <location>
        <begin position="130"/>
        <end position="167"/>
    </location>
</feature>
<reference evidence="2 4" key="1">
    <citation type="journal article" date="2024" name="J Genomics">
        <title>Draft genome sequencing and assembly of Favolaschia claudopus CIRM-BRFM 2984 isolated from oak limbs.</title>
        <authorList>
            <person name="Navarro D."/>
            <person name="Drula E."/>
            <person name="Chaduli D."/>
            <person name="Cazenave R."/>
            <person name="Ahrendt S."/>
            <person name="Wang J."/>
            <person name="Lipzen A."/>
            <person name="Daum C."/>
            <person name="Barry K."/>
            <person name="Grigoriev I.V."/>
            <person name="Favel A."/>
            <person name="Rosso M.N."/>
            <person name="Martin F."/>
        </authorList>
    </citation>
    <scope>NUCLEOTIDE SEQUENCE [LARGE SCALE GENOMIC DNA]</scope>
    <source>
        <strain evidence="2 4">CIRM-BRFM 2984</strain>
    </source>
</reference>
<evidence type="ECO:0000313" key="3">
    <source>
        <dbReference type="EMBL" id="KAK7019086.1"/>
    </source>
</evidence>
<dbReference type="AlphaFoldDB" id="A0AAW0AZR3"/>
<gene>
    <name evidence="2" type="ORF">R3P38DRAFT_3200316</name>
    <name evidence="3" type="ORF">R3P38DRAFT_3200328</name>
</gene>
<evidence type="ECO:0000313" key="4">
    <source>
        <dbReference type="Proteomes" id="UP001362999"/>
    </source>
</evidence>
<keyword evidence="4" id="KW-1185">Reference proteome</keyword>
<evidence type="ECO:0000256" key="1">
    <source>
        <dbReference type="SAM" id="MobiDB-lite"/>
    </source>
</evidence>
<proteinExistence type="predicted"/>